<dbReference type="AlphaFoldDB" id="A0A4Y7SEL2"/>
<feature type="compositionally biased region" description="Polar residues" evidence="1">
    <location>
        <begin position="175"/>
        <end position="188"/>
    </location>
</feature>
<sequence length="262" mass="26757">MPGRVPPAPRAESALPGPVPSAPKAALPLPGRVPPAADARALPGPVPSAPQAPPPLPGRVPPAPIPKPALPGRVPSAPNAPLSGPTPPALKAKPALPGRVPSAPPATPALPGRVPPASQAQPALPGPTKRAQPSSAPIPIPTPNDVVMIDSDSSDMGGQGVASPDVIWVSDNEESAQLPQPGSSTGPGTRQAAVHARRPPPLVNLNAIEPIVYSRPLTAHESLSLAEATREFTQLYQELNTLNLIQSMQLRELQTLEAAARL</sequence>
<evidence type="ECO:0000256" key="1">
    <source>
        <dbReference type="SAM" id="MobiDB-lite"/>
    </source>
</evidence>
<keyword evidence="3" id="KW-1185">Reference proteome</keyword>
<evidence type="ECO:0000313" key="3">
    <source>
        <dbReference type="Proteomes" id="UP000298030"/>
    </source>
</evidence>
<feature type="compositionally biased region" description="Pro residues" evidence="1">
    <location>
        <begin position="44"/>
        <end position="69"/>
    </location>
</feature>
<accession>A0A4Y7SEL2</accession>
<dbReference type="Proteomes" id="UP000298030">
    <property type="component" value="Unassembled WGS sequence"/>
</dbReference>
<proteinExistence type="predicted"/>
<dbReference type="STRING" id="71717.A0A4Y7SEL2"/>
<gene>
    <name evidence="2" type="ORF">FA13DRAFT_1801407</name>
</gene>
<reference evidence="2 3" key="1">
    <citation type="journal article" date="2019" name="Nat. Ecol. Evol.">
        <title>Megaphylogeny resolves global patterns of mushroom evolution.</title>
        <authorList>
            <person name="Varga T."/>
            <person name="Krizsan K."/>
            <person name="Foldi C."/>
            <person name="Dima B."/>
            <person name="Sanchez-Garcia M."/>
            <person name="Sanchez-Ramirez S."/>
            <person name="Szollosi G.J."/>
            <person name="Szarkandi J.G."/>
            <person name="Papp V."/>
            <person name="Albert L."/>
            <person name="Andreopoulos W."/>
            <person name="Angelini C."/>
            <person name="Antonin V."/>
            <person name="Barry K.W."/>
            <person name="Bougher N.L."/>
            <person name="Buchanan P."/>
            <person name="Buyck B."/>
            <person name="Bense V."/>
            <person name="Catcheside P."/>
            <person name="Chovatia M."/>
            <person name="Cooper J."/>
            <person name="Damon W."/>
            <person name="Desjardin D."/>
            <person name="Finy P."/>
            <person name="Geml J."/>
            <person name="Haridas S."/>
            <person name="Hughes K."/>
            <person name="Justo A."/>
            <person name="Karasinski D."/>
            <person name="Kautmanova I."/>
            <person name="Kiss B."/>
            <person name="Kocsube S."/>
            <person name="Kotiranta H."/>
            <person name="LaButti K.M."/>
            <person name="Lechner B.E."/>
            <person name="Liimatainen K."/>
            <person name="Lipzen A."/>
            <person name="Lukacs Z."/>
            <person name="Mihaltcheva S."/>
            <person name="Morgado L.N."/>
            <person name="Niskanen T."/>
            <person name="Noordeloos M.E."/>
            <person name="Ohm R.A."/>
            <person name="Ortiz-Santana B."/>
            <person name="Ovrebo C."/>
            <person name="Racz N."/>
            <person name="Riley R."/>
            <person name="Savchenko A."/>
            <person name="Shiryaev A."/>
            <person name="Soop K."/>
            <person name="Spirin V."/>
            <person name="Szebenyi C."/>
            <person name="Tomsovsky M."/>
            <person name="Tulloss R.E."/>
            <person name="Uehling J."/>
            <person name="Grigoriev I.V."/>
            <person name="Vagvolgyi C."/>
            <person name="Papp T."/>
            <person name="Martin F.M."/>
            <person name="Miettinen O."/>
            <person name="Hibbett D.S."/>
            <person name="Nagy L.G."/>
        </authorList>
    </citation>
    <scope>NUCLEOTIDE SEQUENCE [LARGE SCALE GENOMIC DNA]</scope>
    <source>
        <strain evidence="2 3">FP101781</strain>
    </source>
</reference>
<protein>
    <submittedName>
        <fullName evidence="2">Uncharacterized protein</fullName>
    </submittedName>
</protein>
<name>A0A4Y7SEL2_COPMI</name>
<evidence type="ECO:0000313" key="2">
    <source>
        <dbReference type="EMBL" id="TEB20066.1"/>
    </source>
</evidence>
<organism evidence="2 3">
    <name type="scientific">Coprinellus micaceus</name>
    <name type="common">Glistening ink-cap mushroom</name>
    <name type="synonym">Coprinus micaceus</name>
    <dbReference type="NCBI Taxonomy" id="71717"/>
    <lineage>
        <taxon>Eukaryota</taxon>
        <taxon>Fungi</taxon>
        <taxon>Dikarya</taxon>
        <taxon>Basidiomycota</taxon>
        <taxon>Agaricomycotina</taxon>
        <taxon>Agaricomycetes</taxon>
        <taxon>Agaricomycetidae</taxon>
        <taxon>Agaricales</taxon>
        <taxon>Agaricineae</taxon>
        <taxon>Psathyrellaceae</taxon>
        <taxon>Coprinellus</taxon>
    </lineage>
</organism>
<dbReference type="EMBL" id="QPFP01000157">
    <property type="protein sequence ID" value="TEB20066.1"/>
    <property type="molecule type" value="Genomic_DNA"/>
</dbReference>
<feature type="region of interest" description="Disordered" evidence="1">
    <location>
        <begin position="1"/>
        <end position="142"/>
    </location>
</feature>
<feature type="region of interest" description="Disordered" evidence="1">
    <location>
        <begin position="173"/>
        <end position="192"/>
    </location>
</feature>
<comment type="caution">
    <text evidence="2">The sequence shown here is derived from an EMBL/GenBank/DDBJ whole genome shotgun (WGS) entry which is preliminary data.</text>
</comment>